<name>A0A6J4VJV8_9BACT</name>
<accession>A0A6J4VJV8</accession>
<reference evidence="2" key="1">
    <citation type="submission" date="2020-02" db="EMBL/GenBank/DDBJ databases">
        <authorList>
            <person name="Meier V. D."/>
        </authorList>
    </citation>
    <scope>NUCLEOTIDE SEQUENCE</scope>
    <source>
        <strain evidence="2">AVDCRST_MAG19</strain>
    </source>
</reference>
<feature type="compositionally biased region" description="Low complexity" evidence="1">
    <location>
        <begin position="31"/>
        <end position="42"/>
    </location>
</feature>
<feature type="non-terminal residue" evidence="2">
    <location>
        <position position="42"/>
    </location>
</feature>
<sequence>APSRPRGAAPPGARRTVPARPDAPRPPGLPAAPAAGLRRSSV</sequence>
<evidence type="ECO:0000313" key="2">
    <source>
        <dbReference type="EMBL" id="CAA9580823.1"/>
    </source>
</evidence>
<dbReference type="EMBL" id="CADCWL010000220">
    <property type="protein sequence ID" value="CAA9580823.1"/>
    <property type="molecule type" value="Genomic_DNA"/>
</dbReference>
<gene>
    <name evidence="2" type="ORF">AVDCRST_MAG19-3945</name>
</gene>
<evidence type="ECO:0000256" key="1">
    <source>
        <dbReference type="SAM" id="MobiDB-lite"/>
    </source>
</evidence>
<feature type="compositionally biased region" description="Low complexity" evidence="1">
    <location>
        <begin position="1"/>
        <end position="20"/>
    </location>
</feature>
<organism evidence="2">
    <name type="scientific">uncultured Thermomicrobiales bacterium</name>
    <dbReference type="NCBI Taxonomy" id="1645740"/>
    <lineage>
        <taxon>Bacteria</taxon>
        <taxon>Pseudomonadati</taxon>
        <taxon>Thermomicrobiota</taxon>
        <taxon>Thermomicrobia</taxon>
        <taxon>Thermomicrobiales</taxon>
        <taxon>environmental samples</taxon>
    </lineage>
</organism>
<proteinExistence type="predicted"/>
<dbReference type="AlphaFoldDB" id="A0A6J4VJV8"/>
<protein>
    <submittedName>
        <fullName evidence="2">Uncharacterized protein</fullName>
    </submittedName>
</protein>
<feature type="non-terminal residue" evidence="2">
    <location>
        <position position="1"/>
    </location>
</feature>
<feature type="region of interest" description="Disordered" evidence="1">
    <location>
        <begin position="1"/>
        <end position="42"/>
    </location>
</feature>